<dbReference type="InterPro" id="IPR001650">
    <property type="entry name" value="Helicase_C-like"/>
</dbReference>
<protein>
    <recommendedName>
        <fullName evidence="12">Replication restart protein PriA</fullName>
    </recommendedName>
    <alternativeName>
        <fullName evidence="12">ATP-dependent DNA helicase PriA</fullName>
        <ecNumber evidence="12">5.6.2.4</ecNumber>
    </alternativeName>
    <alternativeName>
        <fullName evidence="12">DNA 3'-5' helicase PriA</fullName>
    </alternativeName>
</protein>
<evidence type="ECO:0000256" key="6">
    <source>
        <dbReference type="ARBA" id="ARBA00022806"/>
    </source>
</evidence>
<evidence type="ECO:0000256" key="4">
    <source>
        <dbReference type="ARBA" id="ARBA00022741"/>
    </source>
</evidence>
<dbReference type="RefSeq" id="WP_082179234.1">
    <property type="nucleotide sequence ID" value="NZ_CP005986.1"/>
</dbReference>
<dbReference type="Pfam" id="PF17764">
    <property type="entry name" value="PriA_3primeBD"/>
    <property type="match status" value="1"/>
</dbReference>
<keyword evidence="1 12" id="KW-0639">Primosome</keyword>
<dbReference type="PROSITE" id="PS51192">
    <property type="entry name" value="HELICASE_ATP_BIND_1"/>
    <property type="match status" value="1"/>
</dbReference>
<dbReference type="GO" id="GO:0016887">
    <property type="term" value="F:ATP hydrolysis activity"/>
    <property type="evidence" value="ECO:0007669"/>
    <property type="project" value="RHEA"/>
</dbReference>
<keyword evidence="6 12" id="KW-0347">Helicase</keyword>
<dbReference type="GO" id="GO:0006302">
    <property type="term" value="P:double-strand break repair"/>
    <property type="evidence" value="ECO:0007669"/>
    <property type="project" value="InterPro"/>
</dbReference>
<dbReference type="CDD" id="cd18804">
    <property type="entry name" value="SF2_C_priA"/>
    <property type="match status" value="1"/>
</dbReference>
<dbReference type="Gene3D" id="3.40.1440.60">
    <property type="entry name" value="PriA, 3(prime) DNA-binding domain"/>
    <property type="match status" value="1"/>
</dbReference>
<feature type="binding site" evidence="12">
    <location>
        <position position="490"/>
    </location>
    <ligand>
        <name>Zn(2+)</name>
        <dbReference type="ChEBI" id="CHEBI:29105"/>
        <label>1</label>
    </ligand>
</feature>
<dbReference type="InterPro" id="IPR014001">
    <property type="entry name" value="Helicase_ATP-bd"/>
</dbReference>
<evidence type="ECO:0000256" key="3">
    <source>
        <dbReference type="ARBA" id="ARBA00022723"/>
    </source>
</evidence>
<feature type="binding site" evidence="12">
    <location>
        <position position="474"/>
    </location>
    <ligand>
        <name>Zn(2+)</name>
        <dbReference type="ChEBI" id="CHEBI:29105"/>
        <label>2</label>
    </ligand>
</feature>
<dbReference type="InterPro" id="IPR041236">
    <property type="entry name" value="PriA_C"/>
</dbReference>
<dbReference type="GO" id="GO:0008270">
    <property type="term" value="F:zinc ion binding"/>
    <property type="evidence" value="ECO:0007669"/>
    <property type="project" value="UniProtKB-UniRule"/>
</dbReference>
<evidence type="ECO:0000256" key="2">
    <source>
        <dbReference type="ARBA" id="ARBA00022705"/>
    </source>
</evidence>
<keyword evidence="2 12" id="KW-0235">DNA replication</keyword>
<dbReference type="InterPro" id="IPR041222">
    <property type="entry name" value="PriA_3primeBD"/>
</dbReference>
<keyword evidence="4 12" id="KW-0547">Nucleotide-binding</keyword>
<sequence>MASKLKDDNDFRPLSRLCTQTITQTDCTLEVAVFAPLRQTFSYRCKTPPPPTGTRVRVPFGRGHRIGIVVGYGLEPAGTTLKDIDAILDDEPLLTPALQSLLHFGASYYQHPLGEVWATALPALLCRGRPLTSGEAPRYACNEPSPDAATRLGPRQTALLQLLREAGPLGRQELPAALRPALPSLLARGWLRAEDAPAPVLDLQSSPHALHPEQRDAVTALRAARDFSVFLLDGVTGSGKTEVYLETARSHLEAGQQVLFLVPEIGLTPQLLERCRARFGSAVVASYHSGQSEAQRLRVWQGARSGRIRLIVGTRSALFLPLARPALIVVDEEHDPSFKQQSGWLYSARDLAIRRAQLESIPIVLGSATPSLESLHNAHIGKYRHLRLRQRATAMNLPPMTILPMRRRLLQAGLSVDLLQACTQTLEAGHQVLLFLNRRGYAPALLCHDCGSALFCPRCSAPMTWHRQAGRLRCHHCGHEEGHPHQCPQCASVDLRPVGAGTEQLEDYLGQRFPGVPVLRIDRDCITQTGQLEAVLAQVHHSGPAILIGTQMLAKGHHFPRVTLVGIVNVDQSLFSADFRATERLAQTVLQVAGRAGRGSVPGRALLQSHVPEHPLLALLQAGDYTAIAQHLLEERRVARLPPFRALALLRAEAHRLDRVQSFLAAAAERAPSGLEISGPFPSLLERRAGFHRAELWLEAARRSELQRALKHWLPQLGTRPESRRVRWVVDVDPLNF</sequence>
<dbReference type="AlphaFoldDB" id="A0A059ZRY0"/>
<feature type="binding site" evidence="12">
    <location>
        <position position="477"/>
    </location>
    <ligand>
        <name>Zn(2+)</name>
        <dbReference type="ChEBI" id="CHEBI:29105"/>
        <label>2</label>
    </ligand>
</feature>
<dbReference type="Pfam" id="PF00271">
    <property type="entry name" value="Helicase_C"/>
    <property type="match status" value="1"/>
</dbReference>
<dbReference type="HAMAP" id="MF_00983">
    <property type="entry name" value="PriA"/>
    <property type="match status" value="1"/>
</dbReference>
<gene>
    <name evidence="12" type="primary">priA</name>
    <name evidence="14" type="ORF">Acaty_c0535</name>
</gene>
<evidence type="ECO:0000256" key="5">
    <source>
        <dbReference type="ARBA" id="ARBA00022801"/>
    </source>
</evidence>
<dbReference type="FunFam" id="3.40.50.300:FF:000489">
    <property type="entry name" value="Primosome assembly protein PriA"/>
    <property type="match status" value="1"/>
</dbReference>
<evidence type="ECO:0000256" key="12">
    <source>
        <dbReference type="HAMAP-Rule" id="MF_00983"/>
    </source>
</evidence>
<dbReference type="Proteomes" id="UP000005522">
    <property type="component" value="Chromosome"/>
</dbReference>
<dbReference type="SMART" id="SM00487">
    <property type="entry name" value="DEXDc"/>
    <property type="match status" value="1"/>
</dbReference>
<dbReference type="Pfam" id="PF18074">
    <property type="entry name" value="PriA_C"/>
    <property type="match status" value="1"/>
</dbReference>
<dbReference type="NCBIfam" id="TIGR00595">
    <property type="entry name" value="priA"/>
    <property type="match status" value="1"/>
</dbReference>
<evidence type="ECO:0000256" key="10">
    <source>
        <dbReference type="ARBA" id="ARBA00023235"/>
    </source>
</evidence>
<dbReference type="InterPro" id="IPR005259">
    <property type="entry name" value="PriA"/>
</dbReference>
<dbReference type="GO" id="GO:0043138">
    <property type="term" value="F:3'-5' DNA helicase activity"/>
    <property type="evidence" value="ECO:0007669"/>
    <property type="project" value="UniProtKB-EC"/>
</dbReference>
<dbReference type="GO" id="GO:1990077">
    <property type="term" value="C:primosome complex"/>
    <property type="evidence" value="ECO:0007669"/>
    <property type="project" value="UniProtKB-UniRule"/>
</dbReference>
<dbReference type="InterPro" id="IPR011545">
    <property type="entry name" value="DEAD/DEAH_box_helicase_dom"/>
</dbReference>
<feature type="domain" description="Helicase ATP-binding" evidence="13">
    <location>
        <begin position="221"/>
        <end position="388"/>
    </location>
</feature>
<dbReference type="KEGG" id="acz:Acaty_c0535"/>
<feature type="binding site" evidence="12">
    <location>
        <position position="450"/>
    </location>
    <ligand>
        <name>Zn(2+)</name>
        <dbReference type="ChEBI" id="CHEBI:29105"/>
        <label>1</label>
    </ligand>
</feature>
<name>A0A059ZRY0_ACICK</name>
<evidence type="ECO:0000256" key="7">
    <source>
        <dbReference type="ARBA" id="ARBA00022833"/>
    </source>
</evidence>
<evidence type="ECO:0000256" key="1">
    <source>
        <dbReference type="ARBA" id="ARBA00022515"/>
    </source>
</evidence>
<feature type="binding site" evidence="12">
    <location>
        <position position="456"/>
    </location>
    <ligand>
        <name>Zn(2+)</name>
        <dbReference type="ChEBI" id="CHEBI:29105"/>
        <label>2</label>
    </ligand>
</feature>
<dbReference type="GO" id="GO:0005524">
    <property type="term" value="F:ATP binding"/>
    <property type="evidence" value="ECO:0007669"/>
    <property type="project" value="UniProtKB-UniRule"/>
</dbReference>
<evidence type="ECO:0000256" key="9">
    <source>
        <dbReference type="ARBA" id="ARBA00023125"/>
    </source>
</evidence>
<dbReference type="GO" id="GO:0006270">
    <property type="term" value="P:DNA replication initiation"/>
    <property type="evidence" value="ECO:0007669"/>
    <property type="project" value="TreeGrafter"/>
</dbReference>
<dbReference type="CDD" id="cd17929">
    <property type="entry name" value="DEXHc_priA"/>
    <property type="match status" value="1"/>
</dbReference>
<dbReference type="NCBIfam" id="NF004067">
    <property type="entry name" value="PRK05580.1-4"/>
    <property type="match status" value="1"/>
</dbReference>
<dbReference type="EC" id="5.6.2.4" evidence="12"/>
<organism evidence="14 15">
    <name type="scientific">Acidithiobacillus caldus (strain ATCC 51756 / DSM 8584 / KU)</name>
    <dbReference type="NCBI Taxonomy" id="637389"/>
    <lineage>
        <taxon>Bacteria</taxon>
        <taxon>Pseudomonadati</taxon>
        <taxon>Pseudomonadota</taxon>
        <taxon>Acidithiobacillia</taxon>
        <taxon>Acidithiobacillales</taxon>
        <taxon>Acidithiobacillaceae</taxon>
        <taxon>Acidithiobacillus</taxon>
    </lineage>
</organism>
<evidence type="ECO:0000313" key="14">
    <source>
        <dbReference type="EMBL" id="AIA54420.1"/>
    </source>
</evidence>
<dbReference type="InterPro" id="IPR042115">
    <property type="entry name" value="PriA_3primeBD_sf"/>
</dbReference>
<evidence type="ECO:0000313" key="15">
    <source>
        <dbReference type="Proteomes" id="UP000005522"/>
    </source>
</evidence>
<keyword evidence="8 12" id="KW-0067">ATP-binding</keyword>
<reference evidence="14 15" key="1">
    <citation type="journal article" date="2009" name="J. Bacteriol.">
        <title>Draft genome sequence of the extremely acidophilic bacterium Acidithiobacillus caldus ATCC 51756 reveals metabolic versatility in the genus Acidithiobacillus.</title>
        <authorList>
            <person name="Valdes J."/>
            <person name="Quatrini R."/>
            <person name="Hallberg K."/>
            <person name="Dopson M."/>
            <person name="Valenzuela P.D."/>
            <person name="Holmes D.S."/>
        </authorList>
    </citation>
    <scope>NUCLEOTIDE SEQUENCE [LARGE SCALE GENOMIC DNA]</scope>
    <source>
        <strain evidence="15">ATCC 51756 / DSM 8584 / KU</strain>
    </source>
</reference>
<dbReference type="InterPro" id="IPR040498">
    <property type="entry name" value="PriA_CRR"/>
</dbReference>
<dbReference type="GO" id="GO:0006269">
    <property type="term" value="P:DNA replication, synthesis of primer"/>
    <property type="evidence" value="ECO:0007669"/>
    <property type="project" value="UniProtKB-KW"/>
</dbReference>
<dbReference type="Pfam" id="PF18319">
    <property type="entry name" value="Zn_ribbon_PriA"/>
    <property type="match status" value="1"/>
</dbReference>
<feature type="binding site" evidence="12">
    <location>
        <position position="447"/>
    </location>
    <ligand>
        <name>Zn(2+)</name>
        <dbReference type="ChEBI" id="CHEBI:29105"/>
        <label>1</label>
    </ligand>
</feature>
<feature type="binding site" evidence="12">
    <location>
        <position position="459"/>
    </location>
    <ligand>
        <name>Zn(2+)</name>
        <dbReference type="ChEBI" id="CHEBI:29105"/>
        <label>2</label>
    </ligand>
</feature>
<dbReference type="SMART" id="SM00490">
    <property type="entry name" value="HELICc"/>
    <property type="match status" value="1"/>
</dbReference>
<proteinExistence type="inferred from homology"/>
<comment type="function">
    <text evidence="12">Initiates the restart of stalled replication forks, which reloads the replicative helicase on sites other than the origin of replication. Recognizes and binds to abandoned replication forks and remodels them to uncover a helicase loading site. Promotes assembly of the primosome at these replication forks.</text>
</comment>
<evidence type="ECO:0000256" key="11">
    <source>
        <dbReference type="ARBA" id="ARBA00048988"/>
    </source>
</evidence>
<comment type="subunit">
    <text evidence="12">Component of the replication restart primosome.</text>
</comment>
<dbReference type="InterPro" id="IPR027417">
    <property type="entry name" value="P-loop_NTPase"/>
</dbReference>
<dbReference type="HOGENOM" id="CLU_013353_3_1_6"/>
<feature type="binding site" evidence="12">
    <location>
        <position position="487"/>
    </location>
    <ligand>
        <name>Zn(2+)</name>
        <dbReference type="ChEBI" id="CHEBI:29105"/>
        <label>1</label>
    </ligand>
</feature>
<dbReference type="SUPFAM" id="SSF52540">
    <property type="entry name" value="P-loop containing nucleoside triphosphate hydrolases"/>
    <property type="match status" value="2"/>
</dbReference>
<dbReference type="eggNOG" id="COG1198">
    <property type="taxonomic scope" value="Bacteria"/>
</dbReference>
<dbReference type="GO" id="GO:0003677">
    <property type="term" value="F:DNA binding"/>
    <property type="evidence" value="ECO:0007669"/>
    <property type="project" value="UniProtKB-UniRule"/>
</dbReference>
<comment type="similarity">
    <text evidence="12">Belongs to the helicase family. PriA subfamily.</text>
</comment>
<dbReference type="Pfam" id="PF00270">
    <property type="entry name" value="DEAD"/>
    <property type="match status" value="1"/>
</dbReference>
<keyword evidence="5 12" id="KW-0378">Hydrolase</keyword>
<keyword evidence="3 12" id="KW-0479">Metal-binding</keyword>
<dbReference type="EMBL" id="CP005986">
    <property type="protein sequence ID" value="AIA54420.1"/>
    <property type="molecule type" value="Genomic_DNA"/>
</dbReference>
<evidence type="ECO:0000259" key="13">
    <source>
        <dbReference type="PROSITE" id="PS51192"/>
    </source>
</evidence>
<comment type="catalytic activity">
    <reaction evidence="12">
        <text>Couples ATP hydrolysis with the unwinding of duplex DNA by translocating in the 3'-5' direction.</text>
        <dbReference type="EC" id="5.6.2.4"/>
    </reaction>
</comment>
<keyword evidence="10 12" id="KW-0413">Isomerase</keyword>
<comment type="cofactor">
    <cofactor evidence="12">
        <name>Zn(2+)</name>
        <dbReference type="ChEBI" id="CHEBI:29105"/>
    </cofactor>
    <text evidence="12">Binds 2 zinc ions per subunit.</text>
</comment>
<keyword evidence="7 12" id="KW-0862">Zinc</keyword>
<accession>A0A059ZRY0</accession>
<dbReference type="GO" id="GO:0006310">
    <property type="term" value="P:DNA recombination"/>
    <property type="evidence" value="ECO:0007669"/>
    <property type="project" value="InterPro"/>
</dbReference>
<keyword evidence="9 12" id="KW-0238">DNA-binding</keyword>
<dbReference type="PANTHER" id="PTHR30580">
    <property type="entry name" value="PRIMOSOMAL PROTEIN N"/>
    <property type="match status" value="1"/>
</dbReference>
<comment type="catalytic activity">
    <reaction evidence="11 12">
        <text>ATP + H2O = ADP + phosphate + H(+)</text>
        <dbReference type="Rhea" id="RHEA:13065"/>
        <dbReference type="ChEBI" id="CHEBI:15377"/>
        <dbReference type="ChEBI" id="CHEBI:15378"/>
        <dbReference type="ChEBI" id="CHEBI:30616"/>
        <dbReference type="ChEBI" id="CHEBI:43474"/>
        <dbReference type="ChEBI" id="CHEBI:456216"/>
        <dbReference type="EC" id="5.6.2.4"/>
    </reaction>
</comment>
<dbReference type="Gene3D" id="3.40.50.300">
    <property type="entry name" value="P-loop containing nucleotide triphosphate hydrolases"/>
    <property type="match status" value="2"/>
</dbReference>
<dbReference type="PANTHER" id="PTHR30580:SF0">
    <property type="entry name" value="PRIMOSOMAL PROTEIN N"/>
    <property type="match status" value="1"/>
</dbReference>
<evidence type="ECO:0000256" key="8">
    <source>
        <dbReference type="ARBA" id="ARBA00022840"/>
    </source>
</evidence>